<dbReference type="GO" id="GO:0016740">
    <property type="term" value="F:transferase activity"/>
    <property type="evidence" value="ECO:0007669"/>
    <property type="project" value="UniProtKB-KW"/>
</dbReference>
<dbReference type="AlphaFoldDB" id="A0A5P2H2M2"/>
<protein>
    <submittedName>
        <fullName evidence="2">Phosphotransferase</fullName>
    </submittedName>
</protein>
<keyword evidence="2" id="KW-0808">Transferase</keyword>
<dbReference type="PANTHER" id="PTHR47829:SF3">
    <property type="entry name" value="AMINOGLYCOSIDE PHOSPHOTRANSFERASE DOMAIN-CONTAINING PROTEIN"/>
    <property type="match status" value="1"/>
</dbReference>
<feature type="domain" description="Aminoglycoside phosphotransferase" evidence="1">
    <location>
        <begin position="40"/>
        <end position="261"/>
    </location>
</feature>
<dbReference type="RefSeq" id="WP_150372138.1">
    <property type="nucleotide sequence ID" value="NZ_CP044065.1"/>
</dbReference>
<name>A0A5P2H2M2_9BURK</name>
<dbReference type="InterPro" id="IPR002575">
    <property type="entry name" value="Aminoglycoside_PTrfase"/>
</dbReference>
<dbReference type="Gene3D" id="3.30.200.20">
    <property type="entry name" value="Phosphorylase Kinase, domain 1"/>
    <property type="match status" value="1"/>
</dbReference>
<gene>
    <name evidence="2" type="ORF">FOB72_08595</name>
</gene>
<reference evidence="2 3" key="1">
    <citation type="submission" date="2019-09" db="EMBL/GenBank/DDBJ databases">
        <title>FDA dAtabase for Regulatory Grade micrObial Sequences (FDA-ARGOS): Supporting development and validation of Infectious Disease Dx tests.</title>
        <authorList>
            <person name="Sciortino C."/>
            <person name="Tallon L."/>
            <person name="Sadzewicz L."/>
            <person name="Vavikolanu K."/>
            <person name="Mehta A."/>
            <person name="Aluvathingal J."/>
            <person name="Nadendla S."/>
            <person name="Nandy P."/>
            <person name="Geyer C."/>
            <person name="Yan Y."/>
            <person name="Sichtig H."/>
        </authorList>
    </citation>
    <scope>NUCLEOTIDE SEQUENCE [LARGE SCALE GENOMIC DNA]</scope>
    <source>
        <strain evidence="2 3">FDAARGOS_664</strain>
    </source>
</reference>
<organism evidence="2 3">
    <name type="scientific">Cupriavidus pauculus</name>
    <dbReference type="NCBI Taxonomy" id="82633"/>
    <lineage>
        <taxon>Bacteria</taxon>
        <taxon>Pseudomonadati</taxon>
        <taxon>Pseudomonadota</taxon>
        <taxon>Betaproteobacteria</taxon>
        <taxon>Burkholderiales</taxon>
        <taxon>Burkholderiaceae</taxon>
        <taxon>Cupriavidus</taxon>
    </lineage>
</organism>
<evidence type="ECO:0000259" key="1">
    <source>
        <dbReference type="Pfam" id="PF01636"/>
    </source>
</evidence>
<dbReference type="OrthoDB" id="3806873at2"/>
<dbReference type="Proteomes" id="UP000322822">
    <property type="component" value="Chromosome 1"/>
</dbReference>
<sequence length="351" mass="38470">MAERGGGTVAVRAQHRIDEAALRRWMEENVAGFAGPMRIDQFSGGQSNPTYRLRTPEAHYVLRRKPPGELVKGAHAVEREARVMAALGQTGFPVPAVHGLCTDDTVIGSWFFVMDMVDGRIFWDASFPEVPVAERAAYLDAMNATLAALHGIDYASIGLGDYGRPGGYVARQIERWSKQYLADELAGRHPAMDRLVDWLPAHLPASDATAITHGDFRVDNMIFHPTEPRVIAVLDWELSTLGDPLADFAYHAMMYRMPRDILGGIAGLDLAATGLPDEADYVAAYCARTGRDGIADLDFYVAFNMFRFAAILHGIRGRAARGTAASADAQAMGERFARVAELAWEQTASMR</sequence>
<evidence type="ECO:0000313" key="3">
    <source>
        <dbReference type="Proteomes" id="UP000322822"/>
    </source>
</evidence>
<dbReference type="InterPro" id="IPR052898">
    <property type="entry name" value="ACAD10-like"/>
</dbReference>
<evidence type="ECO:0000313" key="2">
    <source>
        <dbReference type="EMBL" id="QET02096.1"/>
    </source>
</evidence>
<dbReference type="SUPFAM" id="SSF56112">
    <property type="entry name" value="Protein kinase-like (PK-like)"/>
    <property type="match status" value="1"/>
</dbReference>
<dbReference type="InterPro" id="IPR011009">
    <property type="entry name" value="Kinase-like_dom_sf"/>
</dbReference>
<accession>A0A5P2H2M2</accession>
<dbReference type="InterPro" id="IPR041726">
    <property type="entry name" value="ACAD10_11_N"/>
</dbReference>
<dbReference type="CDD" id="cd05154">
    <property type="entry name" value="ACAD10_11_N-like"/>
    <property type="match status" value="1"/>
</dbReference>
<proteinExistence type="predicted"/>
<dbReference type="PANTHER" id="PTHR47829">
    <property type="entry name" value="HYDROLASE, PUTATIVE (AFU_ORTHOLOGUE AFUA_1G12880)-RELATED"/>
    <property type="match status" value="1"/>
</dbReference>
<dbReference type="Gene3D" id="3.90.1200.10">
    <property type="match status" value="1"/>
</dbReference>
<dbReference type="Pfam" id="PF01636">
    <property type="entry name" value="APH"/>
    <property type="match status" value="1"/>
</dbReference>
<dbReference type="EMBL" id="CP044065">
    <property type="protein sequence ID" value="QET02096.1"/>
    <property type="molecule type" value="Genomic_DNA"/>
</dbReference>